<dbReference type="InterPro" id="IPR009357">
    <property type="entry name" value="Riboflavin_transptr"/>
</dbReference>
<comment type="subcellular location">
    <subcellularLocation>
        <location evidence="2 9">Cell membrane</location>
        <topology evidence="2 9">Multi-pass membrane protein</topology>
    </subcellularLocation>
</comment>
<evidence type="ECO:0000256" key="7">
    <source>
        <dbReference type="ARBA" id="ARBA00022989"/>
    </source>
</evidence>
<evidence type="ECO:0000313" key="12">
    <source>
        <dbReference type="Proteomes" id="UP000193380"/>
    </source>
</evidence>
<comment type="similarity">
    <text evidence="3 9">Belongs to the riboflavin transporter family.</text>
</comment>
<evidence type="ECO:0000256" key="3">
    <source>
        <dbReference type="ARBA" id="ARBA00006366"/>
    </source>
</evidence>
<evidence type="ECO:0000256" key="2">
    <source>
        <dbReference type="ARBA" id="ARBA00004651"/>
    </source>
</evidence>
<dbReference type="PANTHER" id="PTHR12929">
    <property type="entry name" value="SOLUTE CARRIER FAMILY 52"/>
    <property type="match status" value="1"/>
</dbReference>
<evidence type="ECO:0000256" key="1">
    <source>
        <dbReference type="ARBA" id="ARBA00000215"/>
    </source>
</evidence>
<evidence type="ECO:0000256" key="8">
    <source>
        <dbReference type="ARBA" id="ARBA00023136"/>
    </source>
</evidence>
<dbReference type="PANTHER" id="PTHR12929:SF6">
    <property type="entry name" value="SOLUTE CARRIER FAMILY 52, RIBOFLAVIN TRANSPORTER, MEMBER 3-B"/>
    <property type="match status" value="1"/>
</dbReference>
<keyword evidence="6 9" id="KW-0812">Transmembrane</keyword>
<feature type="region of interest" description="Disordered" evidence="10">
    <location>
        <begin position="290"/>
        <end position="315"/>
    </location>
</feature>
<feature type="transmembrane region" description="Helical" evidence="9">
    <location>
        <begin position="323"/>
        <end position="343"/>
    </location>
</feature>
<comment type="caution">
    <text evidence="9">Lacks conserved residue(s) required for the propagation of feature annotation.</text>
</comment>
<sequence length="499" mass="53524">MRRYFVEIIFSGLVLPFDVKGFNWSEKLPKREGDIIGSPTPSQGPLCKLFTGCAPALHHDSPNPRAGMSLWHGLLGGHQRDVGGAAPHSARNPRGLVPALLPHCAHPDGQRGAPFRHPHAPLPPGQAGRAARHLLHSGPGRGRHLPPGLLLEAHAGATHSVPLLVLCFLLSVVDCTSSVTFLPFMMRLGPQYLTTYFVGEGVSGLVPAIVALVQGVGVVHWINSTVGASGELQAQYQPANFSAQVFFLFLSAMMVVCLAAFLLLNHHPAVARERKREHYFNRGLAEEKSDQALSLSHRPQEEKPMISSPDGHRRARQSSFGTGFYSGPEVTFIFVVLAWVNALTNAVLPSVQSYSCLPYGNQAYHLAATMAAVANPVACFIAMFLPLRSLVLIGLLTIVGTGFGTYIMAMAALSPCPLLVHSVSGTALIVIAWMLFVLTLSYVKVIIGVILRDEGHSALVWCGAVVQLGSMLGALSMFPLVSVYGLFKSGDPCNTMCAK</sequence>
<comment type="function">
    <text evidence="9">Plasma membrane transporter mediating the uptake by cells of the water soluble vitamin B2/riboflavin that plays a key role in biochemical oxidation-reduction reactions of the carbohydrate, lipid, and amino acid metabolism.</text>
</comment>
<feature type="transmembrane region" description="Helical" evidence="9">
    <location>
        <begin position="196"/>
        <end position="222"/>
    </location>
</feature>
<evidence type="ECO:0000256" key="10">
    <source>
        <dbReference type="SAM" id="MobiDB-lite"/>
    </source>
</evidence>
<feature type="transmembrane region" description="Helical" evidence="9">
    <location>
        <begin position="392"/>
        <end position="413"/>
    </location>
</feature>
<organism evidence="11 12">
    <name type="scientific">Oncorhynchus mykiss</name>
    <name type="common">Rainbow trout</name>
    <name type="synonym">Salmo gairdneri</name>
    <dbReference type="NCBI Taxonomy" id="8022"/>
    <lineage>
        <taxon>Eukaryota</taxon>
        <taxon>Metazoa</taxon>
        <taxon>Chordata</taxon>
        <taxon>Craniata</taxon>
        <taxon>Vertebrata</taxon>
        <taxon>Euteleostomi</taxon>
        <taxon>Actinopterygii</taxon>
        <taxon>Neopterygii</taxon>
        <taxon>Teleostei</taxon>
        <taxon>Protacanthopterygii</taxon>
        <taxon>Salmoniformes</taxon>
        <taxon>Salmonidae</taxon>
        <taxon>Salmoninae</taxon>
        <taxon>Oncorhynchus</taxon>
    </lineage>
</organism>
<keyword evidence="5 9" id="KW-1003">Cell membrane</keyword>
<feature type="transmembrane region" description="Helical" evidence="9">
    <location>
        <begin position="458"/>
        <end position="487"/>
    </location>
</feature>
<evidence type="ECO:0000256" key="4">
    <source>
        <dbReference type="ARBA" id="ARBA00022448"/>
    </source>
</evidence>
<keyword evidence="4 9" id="KW-0813">Transport</keyword>
<evidence type="ECO:0000313" key="11">
    <source>
        <dbReference type="EMBL" id="CDQ75544.1"/>
    </source>
</evidence>
<dbReference type="STRING" id="8022.A0A060XE03"/>
<dbReference type="PaxDb" id="8022-A0A060XE03"/>
<evidence type="ECO:0000256" key="6">
    <source>
        <dbReference type="ARBA" id="ARBA00022692"/>
    </source>
</evidence>
<comment type="catalytic activity">
    <reaction evidence="1 9">
        <text>riboflavin(in) = riboflavin(out)</text>
        <dbReference type="Rhea" id="RHEA:35015"/>
        <dbReference type="ChEBI" id="CHEBI:57986"/>
    </reaction>
</comment>
<feature type="transmembrane region" description="Helical" evidence="9">
    <location>
        <begin position="363"/>
        <end position="385"/>
    </location>
</feature>
<dbReference type="AlphaFoldDB" id="A0A060XE03"/>
<feature type="transmembrane region" description="Helical" evidence="9">
    <location>
        <begin position="163"/>
        <end position="184"/>
    </location>
</feature>
<protein>
    <recommendedName>
        <fullName evidence="9">Riboflavin transporter</fullName>
    </recommendedName>
</protein>
<evidence type="ECO:0000256" key="5">
    <source>
        <dbReference type="ARBA" id="ARBA00022475"/>
    </source>
</evidence>
<dbReference type="Proteomes" id="UP000193380">
    <property type="component" value="Unassembled WGS sequence"/>
</dbReference>
<evidence type="ECO:0000256" key="9">
    <source>
        <dbReference type="RuleBase" id="RU368035"/>
    </source>
</evidence>
<reference evidence="11" key="2">
    <citation type="submission" date="2014-03" db="EMBL/GenBank/DDBJ databases">
        <authorList>
            <person name="Genoscope - CEA"/>
        </authorList>
    </citation>
    <scope>NUCLEOTIDE SEQUENCE</scope>
</reference>
<accession>A0A060XE03</accession>
<name>A0A060XE03_ONCMY</name>
<gene>
    <name evidence="11" type="ORF">GSONMT00040520001</name>
</gene>
<proteinExistence type="inferred from homology"/>
<feature type="transmembrane region" description="Helical" evidence="9">
    <location>
        <begin position="425"/>
        <end position="451"/>
    </location>
</feature>
<dbReference type="GO" id="GO:0005886">
    <property type="term" value="C:plasma membrane"/>
    <property type="evidence" value="ECO:0007669"/>
    <property type="project" value="UniProtKB-SubCell"/>
</dbReference>
<dbReference type="EMBL" id="FR905061">
    <property type="protein sequence ID" value="CDQ75544.1"/>
    <property type="molecule type" value="Genomic_DNA"/>
</dbReference>
<keyword evidence="7 9" id="KW-1133">Transmembrane helix</keyword>
<reference evidence="11" key="1">
    <citation type="journal article" date="2014" name="Nat. Commun.">
        <title>The rainbow trout genome provides novel insights into evolution after whole-genome duplication in vertebrates.</title>
        <authorList>
            <person name="Berthelot C."/>
            <person name="Brunet F."/>
            <person name="Chalopin D."/>
            <person name="Juanchich A."/>
            <person name="Bernard M."/>
            <person name="Noel B."/>
            <person name="Bento P."/>
            <person name="Da Silva C."/>
            <person name="Labadie K."/>
            <person name="Alberti A."/>
            <person name="Aury J.M."/>
            <person name="Louis A."/>
            <person name="Dehais P."/>
            <person name="Bardou P."/>
            <person name="Montfort J."/>
            <person name="Klopp C."/>
            <person name="Cabau C."/>
            <person name="Gaspin C."/>
            <person name="Thorgaard G.H."/>
            <person name="Boussaha M."/>
            <person name="Quillet E."/>
            <person name="Guyomard R."/>
            <person name="Galiana D."/>
            <person name="Bobe J."/>
            <person name="Volff J.N."/>
            <person name="Genet C."/>
            <person name="Wincker P."/>
            <person name="Jaillon O."/>
            <person name="Roest Crollius H."/>
            <person name="Guiguen Y."/>
        </authorList>
    </citation>
    <scope>NUCLEOTIDE SEQUENCE [LARGE SCALE GENOMIC DNA]</scope>
</reference>
<keyword evidence="8 9" id="KW-0472">Membrane</keyword>
<feature type="transmembrane region" description="Helical" evidence="9">
    <location>
        <begin position="242"/>
        <end position="264"/>
    </location>
</feature>
<dbReference type="Pfam" id="PF06237">
    <property type="entry name" value="SLC52_ribofla_tr"/>
    <property type="match status" value="1"/>
</dbReference>
<dbReference type="GO" id="GO:0032217">
    <property type="term" value="F:riboflavin transmembrane transporter activity"/>
    <property type="evidence" value="ECO:0007669"/>
    <property type="project" value="UniProtKB-UniRule"/>
</dbReference>